<gene>
    <name evidence="2" type="ORF">HMPREF9194_00443</name>
</gene>
<dbReference type="AlphaFoldDB" id="S3L6I6"/>
<dbReference type="RefSeq" id="WP_016524741.1">
    <property type="nucleotide sequence ID" value="NZ_KE332518.1"/>
</dbReference>
<protein>
    <recommendedName>
        <fullName evidence="4">Lipoprotein</fullName>
    </recommendedName>
</protein>
<name>S3L6I6_TREMA</name>
<keyword evidence="1" id="KW-0732">Signal</keyword>
<evidence type="ECO:0000313" key="2">
    <source>
        <dbReference type="EMBL" id="EPF32444.1"/>
    </source>
</evidence>
<comment type="caution">
    <text evidence="2">The sequence shown here is derived from an EMBL/GenBank/DDBJ whole genome shotgun (WGS) entry which is preliminary data.</text>
</comment>
<dbReference type="PROSITE" id="PS51257">
    <property type="entry name" value="PROKAR_LIPOPROTEIN"/>
    <property type="match status" value="1"/>
</dbReference>
<dbReference type="eggNOG" id="ENOG5032547">
    <property type="taxonomic scope" value="Bacteria"/>
</dbReference>
<evidence type="ECO:0000313" key="3">
    <source>
        <dbReference type="Proteomes" id="UP000014541"/>
    </source>
</evidence>
<dbReference type="PATRIC" id="fig|1125699.3.peg.451"/>
<reference evidence="2 3" key="1">
    <citation type="submission" date="2013-04" db="EMBL/GenBank/DDBJ databases">
        <title>The Genome Sequence of Treponema maltophilum ATCC 51939.</title>
        <authorList>
            <consortium name="The Broad Institute Genomics Platform"/>
            <person name="Earl A."/>
            <person name="Ward D."/>
            <person name="Feldgarden M."/>
            <person name="Gevers D."/>
            <person name="Leonetti C."/>
            <person name="Blanton J.M."/>
            <person name="Dewhirst F.E."/>
            <person name="Izard J."/>
            <person name="Walker B."/>
            <person name="Young S."/>
            <person name="Zeng Q."/>
            <person name="Gargeya S."/>
            <person name="Fitzgerald M."/>
            <person name="Haas B."/>
            <person name="Abouelleil A."/>
            <person name="Allen A.W."/>
            <person name="Alvarado L."/>
            <person name="Arachchi H.M."/>
            <person name="Berlin A.M."/>
            <person name="Chapman S.B."/>
            <person name="Gainer-Dewar J."/>
            <person name="Goldberg J."/>
            <person name="Griggs A."/>
            <person name="Gujja S."/>
            <person name="Hansen M."/>
            <person name="Howarth C."/>
            <person name="Imamovic A."/>
            <person name="Ireland A."/>
            <person name="Larimer J."/>
            <person name="McCowan C."/>
            <person name="Murphy C."/>
            <person name="Pearson M."/>
            <person name="Poon T.W."/>
            <person name="Priest M."/>
            <person name="Roberts A."/>
            <person name="Saif S."/>
            <person name="Shea T."/>
            <person name="Sisk P."/>
            <person name="Sykes S."/>
            <person name="Wortman J."/>
            <person name="Nusbaum C."/>
            <person name="Birren B."/>
        </authorList>
    </citation>
    <scope>NUCLEOTIDE SEQUENCE [LARGE SCALE GENOMIC DNA]</scope>
    <source>
        <strain evidence="2 3">ATCC 51939</strain>
    </source>
</reference>
<organism evidence="2 3">
    <name type="scientific">Treponema maltophilum ATCC 51939</name>
    <dbReference type="NCBI Taxonomy" id="1125699"/>
    <lineage>
        <taxon>Bacteria</taxon>
        <taxon>Pseudomonadati</taxon>
        <taxon>Spirochaetota</taxon>
        <taxon>Spirochaetia</taxon>
        <taxon>Spirochaetales</taxon>
        <taxon>Treponemataceae</taxon>
        <taxon>Treponema</taxon>
    </lineage>
</organism>
<proteinExistence type="predicted"/>
<evidence type="ECO:0008006" key="4">
    <source>
        <dbReference type="Google" id="ProtNLM"/>
    </source>
</evidence>
<accession>S3L6I6</accession>
<dbReference type="STRING" id="1125699.HMPREF9194_00443"/>
<feature type="chain" id="PRO_5004511621" description="Lipoprotein" evidence="1">
    <location>
        <begin position="33"/>
        <end position="292"/>
    </location>
</feature>
<sequence length="292" mass="31087">MKKITFNVCLYSALCTVCVLFFSCEMFTTSLAKGARRDPRETLKNLSASELIAFSQTTYTADSEILTATFELLGKKNKEELKNLSLKEKEQFLDLLPDAGFPIKNLKTIAAEAFQVGQSGATEESDKAFVQKLITAVQLFDTEAASTLLSDPAVMKNTDEGKLATAAVTLMIRVTAQVGHEKIKEKIQEFTTSTPPPPPPPPGGSVIDFKTMPAGDIVKAMLGANGSPNAIGTPSNRTALTAAVSAIKLLSGDAAAEDSDGHPVGRTIEPATVKVGGRFPLDKLLKAFFSLG</sequence>
<dbReference type="HOGENOM" id="CLU_952971_0_0_12"/>
<dbReference type="EMBL" id="ATFF01000002">
    <property type="protein sequence ID" value="EPF32444.1"/>
    <property type="molecule type" value="Genomic_DNA"/>
</dbReference>
<keyword evidence="3" id="KW-1185">Reference proteome</keyword>
<feature type="signal peptide" evidence="1">
    <location>
        <begin position="1"/>
        <end position="32"/>
    </location>
</feature>
<dbReference type="Proteomes" id="UP000014541">
    <property type="component" value="Unassembled WGS sequence"/>
</dbReference>
<evidence type="ECO:0000256" key="1">
    <source>
        <dbReference type="SAM" id="SignalP"/>
    </source>
</evidence>